<dbReference type="AlphaFoldDB" id="A0A4U8Q343"/>
<keyword evidence="2" id="KW-1185">Reference proteome</keyword>
<gene>
    <name evidence="1" type="ORF">DSM106044_03959</name>
</gene>
<evidence type="ECO:0000313" key="2">
    <source>
        <dbReference type="Proteomes" id="UP000306509"/>
    </source>
</evidence>
<protein>
    <submittedName>
        <fullName evidence="1">Uncharacterized protein</fullName>
    </submittedName>
</protein>
<sequence>MKAKDLNMRKFLFEWLRYHENCALLDMELENSPEQHIFQVFGIMDYLKRAGFITESTESRICTHFENLAICFEYSIPV</sequence>
<dbReference type="EMBL" id="QGQD01000074">
    <property type="protein sequence ID" value="TLC99181.1"/>
    <property type="molecule type" value="Genomic_DNA"/>
</dbReference>
<organism evidence="1 2">
    <name type="scientific">Robinsoniella peoriensis</name>
    <dbReference type="NCBI Taxonomy" id="180332"/>
    <lineage>
        <taxon>Bacteria</taxon>
        <taxon>Bacillati</taxon>
        <taxon>Bacillota</taxon>
        <taxon>Clostridia</taxon>
        <taxon>Lachnospirales</taxon>
        <taxon>Lachnospiraceae</taxon>
        <taxon>Robinsoniella</taxon>
    </lineage>
</organism>
<comment type="caution">
    <text evidence="1">The sequence shown here is derived from an EMBL/GenBank/DDBJ whole genome shotgun (WGS) entry which is preliminary data.</text>
</comment>
<dbReference type="Proteomes" id="UP000306509">
    <property type="component" value="Unassembled WGS sequence"/>
</dbReference>
<proteinExistence type="predicted"/>
<name>A0A4U8Q343_9FIRM</name>
<reference evidence="1 2" key="1">
    <citation type="journal article" date="2019" name="Anaerobe">
        <title>Detection of Robinsoniella peoriensis in multiple bone samples of a trauma patient.</title>
        <authorList>
            <person name="Schrottner P."/>
            <person name="Hartwich K."/>
            <person name="Bunk B."/>
            <person name="Schober I."/>
            <person name="Helbig S."/>
            <person name="Rudolph W.W."/>
            <person name="Gunzer F."/>
        </authorList>
    </citation>
    <scope>NUCLEOTIDE SEQUENCE [LARGE SCALE GENOMIC DNA]</scope>
    <source>
        <strain evidence="1 2">DSM 106044</strain>
    </source>
</reference>
<dbReference type="RefSeq" id="WP_138003484.1">
    <property type="nucleotide sequence ID" value="NZ_QGQD01000074.1"/>
</dbReference>
<accession>A0A4U8Q343</accession>
<evidence type="ECO:0000313" key="1">
    <source>
        <dbReference type="EMBL" id="TLC99181.1"/>
    </source>
</evidence>